<feature type="region of interest" description="Disordered" evidence="1">
    <location>
        <begin position="146"/>
        <end position="165"/>
    </location>
</feature>
<reference evidence="2 3" key="1">
    <citation type="journal article" date="2013" name="PLoS Genet.">
        <title>The genome and development-dependent transcriptomes of Pyronema confluens: a window into fungal evolution.</title>
        <authorList>
            <person name="Traeger S."/>
            <person name="Altegoer F."/>
            <person name="Freitag M."/>
            <person name="Gabaldon T."/>
            <person name="Kempken F."/>
            <person name="Kumar A."/>
            <person name="Marcet-Houben M."/>
            <person name="Poggeler S."/>
            <person name="Stajich J.E."/>
            <person name="Nowrousian M."/>
        </authorList>
    </citation>
    <scope>NUCLEOTIDE SEQUENCE [LARGE SCALE GENOMIC DNA]</scope>
    <source>
        <strain evidence="3">CBS 100304</strain>
        <tissue evidence="2">Vegetative mycelium</tissue>
    </source>
</reference>
<proteinExistence type="predicted"/>
<keyword evidence="3" id="KW-1185">Reference proteome</keyword>
<dbReference type="Proteomes" id="UP000018144">
    <property type="component" value="Unassembled WGS sequence"/>
</dbReference>
<evidence type="ECO:0000313" key="3">
    <source>
        <dbReference type="Proteomes" id="UP000018144"/>
    </source>
</evidence>
<name>U4LDQ2_PYROM</name>
<gene>
    <name evidence="2" type="ORF">PCON_08360</name>
</gene>
<feature type="compositionally biased region" description="Basic residues" evidence="1">
    <location>
        <begin position="1"/>
        <end position="10"/>
    </location>
</feature>
<organism evidence="2 3">
    <name type="scientific">Pyronema omphalodes (strain CBS 100304)</name>
    <name type="common">Pyronema confluens</name>
    <dbReference type="NCBI Taxonomy" id="1076935"/>
    <lineage>
        <taxon>Eukaryota</taxon>
        <taxon>Fungi</taxon>
        <taxon>Dikarya</taxon>
        <taxon>Ascomycota</taxon>
        <taxon>Pezizomycotina</taxon>
        <taxon>Pezizomycetes</taxon>
        <taxon>Pezizales</taxon>
        <taxon>Pyronemataceae</taxon>
        <taxon>Pyronema</taxon>
    </lineage>
</organism>
<protein>
    <submittedName>
        <fullName evidence="2">Uncharacterized protein</fullName>
    </submittedName>
</protein>
<evidence type="ECO:0000256" key="1">
    <source>
        <dbReference type="SAM" id="MobiDB-lite"/>
    </source>
</evidence>
<sequence length="165" mass="18815">MSKILNRLKKMVSTPKLKHETNKPAEQANPPITEEPESIRGREAIELDCSTSSELIRHESHHTCPRINSEPFFVPDEDPEDDDRCSNCHEYVMDCHVERIKLHKCVQCEKWICGECQAGIHKAYKNRIIEVQDMEGRTDVKMKRGGVVGAKGPERPANSQGPVWI</sequence>
<feature type="region of interest" description="Disordered" evidence="1">
    <location>
        <begin position="1"/>
        <end position="41"/>
    </location>
</feature>
<dbReference type="AlphaFoldDB" id="U4LDQ2"/>
<dbReference type="EMBL" id="HF935431">
    <property type="protein sequence ID" value="CCX30234.1"/>
    <property type="molecule type" value="Genomic_DNA"/>
</dbReference>
<evidence type="ECO:0000313" key="2">
    <source>
        <dbReference type="EMBL" id="CCX30234.1"/>
    </source>
</evidence>
<accession>U4LDQ2</accession>